<evidence type="ECO:0000313" key="4">
    <source>
        <dbReference type="Proteomes" id="UP000015101"/>
    </source>
</evidence>
<dbReference type="EnsemblMetazoa" id="HelroT181884">
    <property type="protein sequence ID" value="HelroP181884"/>
    <property type="gene ID" value="HelroG181884"/>
</dbReference>
<proteinExistence type="predicted"/>
<dbReference type="EMBL" id="AMQM01007866">
    <property type="status" value="NOT_ANNOTATED_CDS"/>
    <property type="molecule type" value="Genomic_DNA"/>
</dbReference>
<dbReference type="KEGG" id="hro:HELRODRAFT_181884"/>
<dbReference type="CTD" id="20208252"/>
<feature type="coiled-coil region" evidence="1">
    <location>
        <begin position="44"/>
        <end position="120"/>
    </location>
</feature>
<dbReference type="EMBL" id="KB097680">
    <property type="protein sequence ID" value="ESN91960.1"/>
    <property type="molecule type" value="Genomic_DNA"/>
</dbReference>
<dbReference type="RefSeq" id="XP_009029912.1">
    <property type="nucleotide sequence ID" value="XM_009031664.1"/>
</dbReference>
<sequence length="130" mass="14914">MNFDYANNTSFCMSNTHIPIPINNFCSANSFSCVGLVNAYMEEINCLRDKRKCLCEKIQQLQNLRDQIKNKACDTCKDNDMLNQEFEELRCENKCLKCKIKELEEEASCLKTLADNIRQKFANAGGFSCT</sequence>
<organism evidence="3 4">
    <name type="scientific">Helobdella robusta</name>
    <name type="common">Californian leech</name>
    <dbReference type="NCBI Taxonomy" id="6412"/>
    <lineage>
        <taxon>Eukaryota</taxon>
        <taxon>Metazoa</taxon>
        <taxon>Spiralia</taxon>
        <taxon>Lophotrochozoa</taxon>
        <taxon>Annelida</taxon>
        <taxon>Clitellata</taxon>
        <taxon>Hirudinea</taxon>
        <taxon>Rhynchobdellida</taxon>
        <taxon>Glossiphoniidae</taxon>
        <taxon>Helobdella</taxon>
    </lineage>
</organism>
<dbReference type="AlphaFoldDB" id="T1FHF3"/>
<reference evidence="4" key="1">
    <citation type="submission" date="2012-12" db="EMBL/GenBank/DDBJ databases">
        <authorList>
            <person name="Hellsten U."/>
            <person name="Grimwood J."/>
            <person name="Chapman J.A."/>
            <person name="Shapiro H."/>
            <person name="Aerts A."/>
            <person name="Otillar R.P."/>
            <person name="Terry A.Y."/>
            <person name="Boore J.L."/>
            <person name="Simakov O."/>
            <person name="Marletaz F."/>
            <person name="Cho S.-J."/>
            <person name="Edsinger-Gonzales E."/>
            <person name="Havlak P."/>
            <person name="Kuo D.-H."/>
            <person name="Larsson T."/>
            <person name="Lv J."/>
            <person name="Arendt D."/>
            <person name="Savage R."/>
            <person name="Osoegawa K."/>
            <person name="de Jong P."/>
            <person name="Lindberg D.R."/>
            <person name="Seaver E.C."/>
            <person name="Weisblat D.A."/>
            <person name="Putnam N.H."/>
            <person name="Grigoriev I.V."/>
            <person name="Rokhsar D.S."/>
        </authorList>
    </citation>
    <scope>NUCLEOTIDE SEQUENCE</scope>
</reference>
<keyword evidence="4" id="KW-1185">Reference proteome</keyword>
<evidence type="ECO:0000313" key="2">
    <source>
        <dbReference type="EMBL" id="ESN91960.1"/>
    </source>
</evidence>
<reference evidence="2 4" key="2">
    <citation type="journal article" date="2013" name="Nature">
        <title>Insights into bilaterian evolution from three spiralian genomes.</title>
        <authorList>
            <person name="Simakov O."/>
            <person name="Marletaz F."/>
            <person name="Cho S.J."/>
            <person name="Edsinger-Gonzales E."/>
            <person name="Havlak P."/>
            <person name="Hellsten U."/>
            <person name="Kuo D.H."/>
            <person name="Larsson T."/>
            <person name="Lv J."/>
            <person name="Arendt D."/>
            <person name="Savage R."/>
            <person name="Osoegawa K."/>
            <person name="de Jong P."/>
            <person name="Grimwood J."/>
            <person name="Chapman J.A."/>
            <person name="Shapiro H."/>
            <person name="Aerts A."/>
            <person name="Otillar R.P."/>
            <person name="Terry A.Y."/>
            <person name="Boore J.L."/>
            <person name="Grigoriev I.V."/>
            <person name="Lindberg D.R."/>
            <person name="Seaver E.C."/>
            <person name="Weisblat D.A."/>
            <person name="Putnam N.H."/>
            <person name="Rokhsar D.S."/>
        </authorList>
    </citation>
    <scope>NUCLEOTIDE SEQUENCE</scope>
</reference>
<reference evidence="3" key="3">
    <citation type="submission" date="2015-06" db="UniProtKB">
        <authorList>
            <consortium name="EnsemblMetazoa"/>
        </authorList>
    </citation>
    <scope>IDENTIFICATION</scope>
</reference>
<keyword evidence="1" id="KW-0175">Coiled coil</keyword>
<protein>
    <submittedName>
        <fullName evidence="2 3">Uncharacterized protein</fullName>
    </submittedName>
</protein>
<dbReference type="InParanoid" id="T1FHF3"/>
<name>T1FHF3_HELRO</name>
<gene>
    <name evidence="3" type="primary">20208252</name>
    <name evidence="2" type="ORF">HELRODRAFT_181884</name>
</gene>
<accession>T1FHF3</accession>
<dbReference type="GeneID" id="20208252"/>
<evidence type="ECO:0000256" key="1">
    <source>
        <dbReference type="SAM" id="Coils"/>
    </source>
</evidence>
<dbReference type="Proteomes" id="UP000015101">
    <property type="component" value="Unassembled WGS sequence"/>
</dbReference>
<evidence type="ECO:0000313" key="3">
    <source>
        <dbReference type="EnsemblMetazoa" id="HelroP181884"/>
    </source>
</evidence>
<dbReference type="HOGENOM" id="CLU_1940405_0_0_1"/>